<dbReference type="PANTHER" id="PTHR11839">
    <property type="entry name" value="UDP/ADP-SUGAR PYROPHOSPHATASE"/>
    <property type="match status" value="1"/>
</dbReference>
<dbReference type="PROSITE" id="PS51462">
    <property type="entry name" value="NUDIX"/>
    <property type="match status" value="1"/>
</dbReference>
<dbReference type="InterPro" id="IPR000086">
    <property type="entry name" value="NUDIX_hydrolase_dom"/>
</dbReference>
<feature type="domain" description="Nudix hydrolase" evidence="3">
    <location>
        <begin position="107"/>
        <end position="267"/>
    </location>
</feature>
<dbReference type="Pfam" id="PF00293">
    <property type="entry name" value="NUDIX"/>
    <property type="match status" value="1"/>
</dbReference>
<dbReference type="Gene3D" id="3.90.79.10">
    <property type="entry name" value="Nucleoside Triphosphate Pyrophosphohydrolase"/>
    <property type="match status" value="1"/>
</dbReference>
<evidence type="ECO:0000259" key="3">
    <source>
        <dbReference type="PROSITE" id="PS51462"/>
    </source>
</evidence>
<dbReference type="GO" id="GO:0006753">
    <property type="term" value="P:nucleoside phosphate metabolic process"/>
    <property type="evidence" value="ECO:0007669"/>
    <property type="project" value="TreeGrafter"/>
</dbReference>
<dbReference type="Proteomes" id="UP001145021">
    <property type="component" value="Unassembled WGS sequence"/>
</dbReference>
<protein>
    <recommendedName>
        <fullName evidence="3">Nudix hydrolase domain-containing protein</fullName>
    </recommendedName>
</protein>
<evidence type="ECO:0000313" key="4">
    <source>
        <dbReference type="EMBL" id="KAJ1645773.1"/>
    </source>
</evidence>
<accession>A0A9W7XJ71</accession>
<dbReference type="GO" id="GO:0019693">
    <property type="term" value="P:ribose phosphate metabolic process"/>
    <property type="evidence" value="ECO:0007669"/>
    <property type="project" value="TreeGrafter"/>
</dbReference>
<dbReference type="InterPro" id="IPR015797">
    <property type="entry name" value="NUDIX_hydrolase-like_dom_sf"/>
</dbReference>
<organism evidence="4 5">
    <name type="scientific">Coemansia asiatica</name>
    <dbReference type="NCBI Taxonomy" id="1052880"/>
    <lineage>
        <taxon>Eukaryota</taxon>
        <taxon>Fungi</taxon>
        <taxon>Fungi incertae sedis</taxon>
        <taxon>Zoopagomycota</taxon>
        <taxon>Kickxellomycotina</taxon>
        <taxon>Kickxellomycetes</taxon>
        <taxon>Kickxellales</taxon>
        <taxon>Kickxellaceae</taxon>
        <taxon>Coemansia</taxon>
    </lineage>
</organism>
<dbReference type="EMBL" id="JANBOH010000089">
    <property type="protein sequence ID" value="KAJ1645773.1"/>
    <property type="molecule type" value="Genomic_DNA"/>
</dbReference>
<dbReference type="GO" id="GO:0080041">
    <property type="term" value="F:ADP-ribose pyrophosphohydrolase activity"/>
    <property type="evidence" value="ECO:0007669"/>
    <property type="project" value="TreeGrafter"/>
</dbReference>
<reference evidence="4" key="1">
    <citation type="submission" date="2022-07" db="EMBL/GenBank/DDBJ databases">
        <title>Phylogenomic reconstructions and comparative analyses of Kickxellomycotina fungi.</title>
        <authorList>
            <person name="Reynolds N.K."/>
            <person name="Stajich J.E."/>
            <person name="Barry K."/>
            <person name="Grigoriev I.V."/>
            <person name="Crous P."/>
            <person name="Smith M.E."/>
        </authorList>
    </citation>
    <scope>NUCLEOTIDE SEQUENCE</scope>
    <source>
        <strain evidence="4">NBRC 105413</strain>
    </source>
</reference>
<dbReference type="CDD" id="cd03424">
    <property type="entry name" value="NUDIX_ADPRase_Nudt5_UGPPase_Nudt14"/>
    <property type="match status" value="1"/>
</dbReference>
<sequence length="271" mass="29470">MSQSKQPEKTTLTLPQSNKPVDLVFPVYLHNKATLDQIHKFPPFVSWLQTLDSSLVKESTDGSQIVVDKITLQSIDKFKSGKIGFIKLNASAYRLPEKTTLPGIVFLRGNSVAVLLILRTAATGNPTKPSFGDSDFAVLCEQPRLATGQLNMLELPAGMLDGDNGGGFQGTAAREIQEETGITIGAEDLVELTTGVYPSPGACDELIGLYACEKTMSAGEIEGIRGRLAGLRNDGEFISLRLVPLNQLARETRDMKTLAALHLWDLRNQKD</sequence>
<dbReference type="SUPFAM" id="SSF55811">
    <property type="entry name" value="Nudix"/>
    <property type="match status" value="1"/>
</dbReference>
<dbReference type="AlphaFoldDB" id="A0A9W7XJ71"/>
<comment type="caution">
    <text evidence="4">The sequence shown here is derived from an EMBL/GenBank/DDBJ whole genome shotgun (WGS) entry which is preliminary data.</text>
</comment>
<keyword evidence="5" id="KW-1185">Reference proteome</keyword>
<proteinExistence type="predicted"/>
<evidence type="ECO:0000313" key="5">
    <source>
        <dbReference type="Proteomes" id="UP001145021"/>
    </source>
</evidence>
<evidence type="ECO:0000256" key="1">
    <source>
        <dbReference type="ARBA" id="ARBA00001946"/>
    </source>
</evidence>
<evidence type="ECO:0000256" key="2">
    <source>
        <dbReference type="ARBA" id="ARBA00022801"/>
    </source>
</evidence>
<dbReference type="GO" id="GO:0080042">
    <property type="term" value="F:ADP-glucose pyrophosphohydrolase activity"/>
    <property type="evidence" value="ECO:0007669"/>
    <property type="project" value="TreeGrafter"/>
</dbReference>
<gene>
    <name evidence="4" type="ORF">LPJ64_002666</name>
</gene>
<keyword evidence="2" id="KW-0378">Hydrolase</keyword>
<dbReference type="PANTHER" id="PTHR11839:SF18">
    <property type="entry name" value="NUDIX HYDROLASE DOMAIN-CONTAINING PROTEIN"/>
    <property type="match status" value="1"/>
</dbReference>
<name>A0A9W7XJ71_9FUNG</name>
<comment type="cofactor">
    <cofactor evidence="1">
        <name>Mg(2+)</name>
        <dbReference type="ChEBI" id="CHEBI:18420"/>
    </cofactor>
</comment>